<dbReference type="InterPro" id="IPR001766">
    <property type="entry name" value="Fork_head_dom"/>
</dbReference>
<feature type="domain" description="Fork-head" evidence="4">
    <location>
        <begin position="88"/>
        <end position="178"/>
    </location>
</feature>
<keyword evidence="2" id="KW-0539">Nucleus</keyword>
<dbReference type="Pfam" id="PF00250">
    <property type="entry name" value="Forkhead"/>
    <property type="match status" value="1"/>
</dbReference>
<comment type="caution">
    <text evidence="5">The sequence shown here is derived from an EMBL/GenBank/DDBJ whole genome shotgun (WGS) entry which is preliminary data.</text>
</comment>
<dbReference type="Proteomes" id="UP000784294">
    <property type="component" value="Unassembled WGS sequence"/>
</dbReference>
<feature type="region of interest" description="Disordered" evidence="3">
    <location>
        <begin position="177"/>
        <end position="228"/>
    </location>
</feature>
<evidence type="ECO:0000256" key="3">
    <source>
        <dbReference type="SAM" id="MobiDB-lite"/>
    </source>
</evidence>
<comment type="subcellular location">
    <subcellularLocation>
        <location evidence="2">Nucleus</location>
    </subcellularLocation>
</comment>
<evidence type="ECO:0000259" key="4">
    <source>
        <dbReference type="PROSITE" id="PS50039"/>
    </source>
</evidence>
<organism evidence="5 6">
    <name type="scientific">Protopolystoma xenopodis</name>
    <dbReference type="NCBI Taxonomy" id="117903"/>
    <lineage>
        <taxon>Eukaryota</taxon>
        <taxon>Metazoa</taxon>
        <taxon>Spiralia</taxon>
        <taxon>Lophotrochozoa</taxon>
        <taxon>Platyhelminthes</taxon>
        <taxon>Monogenea</taxon>
        <taxon>Polyopisthocotylea</taxon>
        <taxon>Polystomatidea</taxon>
        <taxon>Polystomatidae</taxon>
        <taxon>Protopolystoma</taxon>
    </lineage>
</organism>
<dbReference type="GO" id="GO:0000981">
    <property type="term" value="F:DNA-binding transcription factor activity, RNA polymerase II-specific"/>
    <property type="evidence" value="ECO:0007669"/>
    <property type="project" value="TreeGrafter"/>
</dbReference>
<dbReference type="PROSITE" id="PS50039">
    <property type="entry name" value="FORK_HEAD_3"/>
    <property type="match status" value="1"/>
</dbReference>
<feature type="compositionally biased region" description="Polar residues" evidence="3">
    <location>
        <begin position="270"/>
        <end position="297"/>
    </location>
</feature>
<dbReference type="GO" id="GO:0000978">
    <property type="term" value="F:RNA polymerase II cis-regulatory region sequence-specific DNA binding"/>
    <property type="evidence" value="ECO:0007669"/>
    <property type="project" value="TreeGrafter"/>
</dbReference>
<dbReference type="AlphaFoldDB" id="A0A448XEN9"/>
<dbReference type="InterPro" id="IPR047513">
    <property type="entry name" value="FOXJ1"/>
</dbReference>
<reference evidence="5" key="1">
    <citation type="submission" date="2018-11" db="EMBL/GenBank/DDBJ databases">
        <authorList>
            <consortium name="Pathogen Informatics"/>
        </authorList>
    </citation>
    <scope>NUCLEOTIDE SEQUENCE</scope>
</reference>
<evidence type="ECO:0000256" key="2">
    <source>
        <dbReference type="PROSITE-ProRule" id="PRU00089"/>
    </source>
</evidence>
<evidence type="ECO:0000313" key="5">
    <source>
        <dbReference type="EMBL" id="VEL34861.1"/>
    </source>
</evidence>
<dbReference type="PANTHER" id="PTHR46805">
    <property type="entry name" value="FORKHEAD BOX PROTEIN J1"/>
    <property type="match status" value="1"/>
</dbReference>
<name>A0A448XEN9_9PLAT</name>
<dbReference type="OrthoDB" id="10029558at2759"/>
<dbReference type="SUPFAM" id="SSF46785">
    <property type="entry name" value="Winged helix' DNA-binding domain"/>
    <property type="match status" value="1"/>
</dbReference>
<evidence type="ECO:0000256" key="1">
    <source>
        <dbReference type="ARBA" id="ARBA00023125"/>
    </source>
</evidence>
<dbReference type="InterPro" id="IPR036388">
    <property type="entry name" value="WH-like_DNA-bd_sf"/>
</dbReference>
<sequence>MYRKAGGRFRDPVYSSLLETDMEFGQLRDSDGLPYSCLTNGVIGPGGQGGSGLHVASSGPDQLQLAWAAWPPSDPSLAQRYRVDASLQPGFSFTCLTLMAMRSLKQTRATVAELTGWIADQFAYYRNDVVVNWQASFRQNLALSHYFQRVPRRKEEPGGLGDVWRLADEFQSEIFSTGPGKTTLEAPSSAKLSPSGPFFSTTSSSPSSSSTSSSASSPPSSSTCSVGSSAVDSSSLASQISKNSATAVLTTRVVDNLSALRQLPSLTTTRPSCRANTAASGLSNLTSGPLTTSSQTFQDRHLDDSWKHPWGGLELDDMPEERRGRGLRKEVNDWSRGRARSLSRGERFTLS</sequence>
<feature type="region of interest" description="Disordered" evidence="3">
    <location>
        <begin position="270"/>
        <end position="298"/>
    </location>
</feature>
<feature type="DNA-binding region" description="Fork-head" evidence="2">
    <location>
        <begin position="88"/>
        <end position="178"/>
    </location>
</feature>
<evidence type="ECO:0000313" key="6">
    <source>
        <dbReference type="Proteomes" id="UP000784294"/>
    </source>
</evidence>
<protein>
    <recommendedName>
        <fullName evidence="4">Fork-head domain-containing protein</fullName>
    </recommendedName>
</protein>
<proteinExistence type="predicted"/>
<dbReference type="PRINTS" id="PR00053">
    <property type="entry name" value="FORKHEAD"/>
</dbReference>
<gene>
    <name evidence="5" type="ORF">PXEA_LOCUS28301</name>
</gene>
<feature type="compositionally biased region" description="Low complexity" evidence="3">
    <location>
        <begin position="193"/>
        <end position="228"/>
    </location>
</feature>
<dbReference type="Gene3D" id="1.10.10.10">
    <property type="entry name" value="Winged helix-like DNA-binding domain superfamily/Winged helix DNA-binding domain"/>
    <property type="match status" value="1"/>
</dbReference>
<accession>A0A448XEN9</accession>
<dbReference type="SMART" id="SM00339">
    <property type="entry name" value="FH"/>
    <property type="match status" value="1"/>
</dbReference>
<dbReference type="InterPro" id="IPR036390">
    <property type="entry name" value="WH_DNA-bd_sf"/>
</dbReference>
<dbReference type="GO" id="GO:0005634">
    <property type="term" value="C:nucleus"/>
    <property type="evidence" value="ECO:0007669"/>
    <property type="project" value="UniProtKB-SubCell"/>
</dbReference>
<keyword evidence="6" id="KW-1185">Reference proteome</keyword>
<dbReference type="EMBL" id="CAAALY010248556">
    <property type="protein sequence ID" value="VEL34861.1"/>
    <property type="molecule type" value="Genomic_DNA"/>
</dbReference>
<dbReference type="PANTHER" id="PTHR46805:SF1">
    <property type="entry name" value="FORKHEAD BOX PROTEIN J1"/>
    <property type="match status" value="1"/>
</dbReference>
<keyword evidence="1 2" id="KW-0238">DNA-binding</keyword>